<dbReference type="GO" id="GO:0055085">
    <property type="term" value="P:transmembrane transport"/>
    <property type="evidence" value="ECO:0007669"/>
    <property type="project" value="InterPro"/>
</dbReference>
<keyword evidence="3" id="KW-1003">Cell membrane</keyword>
<evidence type="ECO:0000256" key="5">
    <source>
        <dbReference type="ARBA" id="ARBA00022989"/>
    </source>
</evidence>
<gene>
    <name evidence="9" type="primary">ddpC2</name>
    <name evidence="9" type="ORF">AXFE_31320</name>
</gene>
<feature type="domain" description="ABC transmembrane type-1" evidence="8">
    <location>
        <begin position="92"/>
        <end position="281"/>
    </location>
</feature>
<dbReference type="Pfam" id="PF00528">
    <property type="entry name" value="BPD_transp_1"/>
    <property type="match status" value="1"/>
</dbReference>
<organism evidence="9 10">
    <name type="scientific">Acidithrix ferrooxidans</name>
    <dbReference type="NCBI Taxonomy" id="1280514"/>
    <lineage>
        <taxon>Bacteria</taxon>
        <taxon>Bacillati</taxon>
        <taxon>Actinomycetota</taxon>
        <taxon>Acidimicrobiia</taxon>
        <taxon>Acidimicrobiales</taxon>
        <taxon>Acidimicrobiaceae</taxon>
        <taxon>Acidithrix</taxon>
    </lineage>
</organism>
<name>A0A0D8HDI4_9ACTN</name>
<evidence type="ECO:0000256" key="2">
    <source>
        <dbReference type="ARBA" id="ARBA00022448"/>
    </source>
</evidence>
<feature type="transmembrane region" description="Helical" evidence="7">
    <location>
        <begin position="35"/>
        <end position="54"/>
    </location>
</feature>
<dbReference type="PANTHER" id="PTHR43386:SF25">
    <property type="entry name" value="PEPTIDE ABC TRANSPORTER PERMEASE PROTEIN"/>
    <property type="match status" value="1"/>
</dbReference>
<feature type="transmembrane region" description="Helical" evidence="7">
    <location>
        <begin position="217"/>
        <end position="236"/>
    </location>
</feature>
<dbReference type="Gene3D" id="1.10.3720.10">
    <property type="entry name" value="MetI-like"/>
    <property type="match status" value="1"/>
</dbReference>
<dbReference type="OrthoDB" id="9812701at2"/>
<keyword evidence="5 7" id="KW-1133">Transmembrane helix</keyword>
<dbReference type="PROSITE" id="PS50928">
    <property type="entry name" value="ABC_TM1"/>
    <property type="match status" value="1"/>
</dbReference>
<feature type="transmembrane region" description="Helical" evidence="7">
    <location>
        <begin position="132"/>
        <end position="150"/>
    </location>
</feature>
<accession>A0A0D8HDI4</accession>
<evidence type="ECO:0000256" key="7">
    <source>
        <dbReference type="RuleBase" id="RU363032"/>
    </source>
</evidence>
<evidence type="ECO:0000256" key="1">
    <source>
        <dbReference type="ARBA" id="ARBA00004651"/>
    </source>
</evidence>
<evidence type="ECO:0000256" key="4">
    <source>
        <dbReference type="ARBA" id="ARBA00022692"/>
    </source>
</evidence>
<dbReference type="RefSeq" id="WP_052606806.1">
    <property type="nucleotide sequence ID" value="NZ_JXYS01000103.1"/>
</dbReference>
<sequence length="314" mass="33274">MATVNHGSNSRIARFRRSQWIELVVRAAHTRRGKIGLIISGIVAVIAFLGPLVAPHSSLSFIGIPFSPASASMPLGGDILGRDVLSRVLDGGWLLLLMALGATAFGIVLGGVAGMAAAYLRGRSDSIIMRTVDVMLAFPALVFVLLLVSLVGPKLWLIMMAVGLVHAPAVARVLRSATLDVSERDYVRAVELQGVKSWKIMRQEILPNLVSPLMVEIGLRLTYSIVIMAGLAFLGFGQPPPSPNWGYMIQENRIGLSANSLAVIAPAALIALFTIGTNTFTDAVARVAIGLERSSGSSEDEVQASDVRLGTGVN</sequence>
<dbReference type="PATRIC" id="fig|1280514.3.peg.4187"/>
<dbReference type="InterPro" id="IPR035906">
    <property type="entry name" value="MetI-like_sf"/>
</dbReference>
<dbReference type="EMBL" id="JXYS01000103">
    <property type="protein sequence ID" value="KJF16020.1"/>
    <property type="molecule type" value="Genomic_DNA"/>
</dbReference>
<dbReference type="STRING" id="1280514.AXFE_31320"/>
<keyword evidence="6 7" id="KW-0472">Membrane</keyword>
<comment type="caution">
    <text evidence="9">The sequence shown here is derived from an EMBL/GenBank/DDBJ whole genome shotgun (WGS) entry which is preliminary data.</text>
</comment>
<evidence type="ECO:0000313" key="9">
    <source>
        <dbReference type="EMBL" id="KJF16020.1"/>
    </source>
</evidence>
<dbReference type="PANTHER" id="PTHR43386">
    <property type="entry name" value="OLIGOPEPTIDE TRANSPORT SYSTEM PERMEASE PROTEIN APPC"/>
    <property type="match status" value="1"/>
</dbReference>
<feature type="transmembrane region" description="Helical" evidence="7">
    <location>
        <begin position="256"/>
        <end position="276"/>
    </location>
</feature>
<dbReference type="CDD" id="cd06261">
    <property type="entry name" value="TM_PBP2"/>
    <property type="match status" value="1"/>
</dbReference>
<dbReference type="SUPFAM" id="SSF161098">
    <property type="entry name" value="MetI-like"/>
    <property type="match status" value="1"/>
</dbReference>
<comment type="subcellular location">
    <subcellularLocation>
        <location evidence="1 7">Cell membrane</location>
        <topology evidence="1 7">Multi-pass membrane protein</topology>
    </subcellularLocation>
</comment>
<comment type="similarity">
    <text evidence="7">Belongs to the binding-protein-dependent transport system permease family.</text>
</comment>
<keyword evidence="4 7" id="KW-0812">Transmembrane</keyword>
<feature type="transmembrane region" description="Helical" evidence="7">
    <location>
        <begin position="93"/>
        <end position="120"/>
    </location>
</feature>
<reference evidence="9 10" key="1">
    <citation type="submission" date="2015-01" db="EMBL/GenBank/DDBJ databases">
        <title>Draft genome of the acidophilic iron oxidizer Acidithrix ferrooxidans strain Py-F3.</title>
        <authorList>
            <person name="Poehlein A."/>
            <person name="Eisen S."/>
            <person name="Schloemann M."/>
            <person name="Johnson B.D."/>
            <person name="Daniel R."/>
            <person name="Muehling M."/>
        </authorList>
    </citation>
    <scope>NUCLEOTIDE SEQUENCE [LARGE SCALE GENOMIC DNA]</scope>
    <source>
        <strain evidence="9 10">Py-F3</strain>
    </source>
</reference>
<evidence type="ECO:0000259" key="8">
    <source>
        <dbReference type="PROSITE" id="PS50928"/>
    </source>
</evidence>
<dbReference type="GO" id="GO:0005886">
    <property type="term" value="C:plasma membrane"/>
    <property type="evidence" value="ECO:0007669"/>
    <property type="project" value="UniProtKB-SubCell"/>
</dbReference>
<dbReference type="InterPro" id="IPR000515">
    <property type="entry name" value="MetI-like"/>
</dbReference>
<proteinExistence type="inferred from homology"/>
<protein>
    <submittedName>
        <fullName evidence="9">Putative D,D-dipeptide transport system permease protein DdpC</fullName>
    </submittedName>
</protein>
<dbReference type="AlphaFoldDB" id="A0A0D8HDI4"/>
<dbReference type="Proteomes" id="UP000032360">
    <property type="component" value="Unassembled WGS sequence"/>
</dbReference>
<keyword evidence="2 7" id="KW-0813">Transport</keyword>
<keyword evidence="10" id="KW-1185">Reference proteome</keyword>
<feature type="transmembrane region" description="Helical" evidence="7">
    <location>
        <begin position="156"/>
        <end position="174"/>
    </location>
</feature>
<evidence type="ECO:0000313" key="10">
    <source>
        <dbReference type="Proteomes" id="UP000032360"/>
    </source>
</evidence>
<dbReference type="InterPro" id="IPR050366">
    <property type="entry name" value="BP-dependent_transpt_permease"/>
</dbReference>
<evidence type="ECO:0000256" key="3">
    <source>
        <dbReference type="ARBA" id="ARBA00022475"/>
    </source>
</evidence>
<evidence type="ECO:0000256" key="6">
    <source>
        <dbReference type="ARBA" id="ARBA00023136"/>
    </source>
</evidence>